<proteinExistence type="predicted"/>
<dbReference type="Proteomes" id="UP000187283">
    <property type="component" value="Unassembled WGS sequence"/>
</dbReference>
<gene>
    <name evidence="1" type="ORF">AYI70_g245</name>
</gene>
<name>A0A1R1YHE9_9FUNG</name>
<dbReference type="EMBL" id="LSSN01000030">
    <property type="protein sequence ID" value="OMJ26341.1"/>
    <property type="molecule type" value="Genomic_DNA"/>
</dbReference>
<reference evidence="1 2" key="1">
    <citation type="submission" date="2017-01" db="EMBL/GenBank/DDBJ databases">
        <authorList>
            <person name="Mah S.A."/>
            <person name="Swanson W.J."/>
            <person name="Moy G.W."/>
            <person name="Vacquier V.D."/>
        </authorList>
    </citation>
    <scope>NUCLEOTIDE SEQUENCE [LARGE SCALE GENOMIC DNA]</scope>
    <source>
        <strain evidence="1 2">GSMNP</strain>
    </source>
</reference>
<accession>A0A1R1YHE9</accession>
<protein>
    <submittedName>
        <fullName evidence="1">Uncharacterized protein</fullName>
    </submittedName>
</protein>
<sequence length="227" mass="27110">MRFLDIKPSINTDIEKEIHENIHIYSNIKTKKDDTPEIQNEPILSLNDNSAIINNVEFTKNDKFNSGYDNKLRKKRSLSSFFIDDNNVAINNRFVPRNRVDYENDERLYYPRETDAFVNENLLFNEHQKYKSNPELEHIKPLNSIFNISGSKHENTLNQNIKPSFQEISPYLINSTKDIKRLSTYNQFIQNEYIEYPSFIHNNTEESYHKNRIGPNTNNFWRPRRMD</sequence>
<keyword evidence="2" id="KW-1185">Reference proteome</keyword>
<organism evidence="1 2">
    <name type="scientific">Smittium culicis</name>
    <dbReference type="NCBI Taxonomy" id="133412"/>
    <lineage>
        <taxon>Eukaryota</taxon>
        <taxon>Fungi</taxon>
        <taxon>Fungi incertae sedis</taxon>
        <taxon>Zoopagomycota</taxon>
        <taxon>Kickxellomycotina</taxon>
        <taxon>Harpellomycetes</taxon>
        <taxon>Harpellales</taxon>
        <taxon>Legeriomycetaceae</taxon>
        <taxon>Smittium</taxon>
    </lineage>
</organism>
<comment type="caution">
    <text evidence="1">The sequence shown here is derived from an EMBL/GenBank/DDBJ whole genome shotgun (WGS) entry which is preliminary data.</text>
</comment>
<evidence type="ECO:0000313" key="2">
    <source>
        <dbReference type="Proteomes" id="UP000187283"/>
    </source>
</evidence>
<dbReference type="AlphaFoldDB" id="A0A1R1YHE9"/>
<evidence type="ECO:0000313" key="1">
    <source>
        <dbReference type="EMBL" id="OMJ26341.1"/>
    </source>
</evidence>